<dbReference type="PANTHER" id="PTHR11863">
    <property type="entry name" value="STEROL DESATURASE"/>
    <property type="match status" value="1"/>
</dbReference>
<sequence length="284" mass="33851">MADFLLNYTNPVFDSAFDLFTDSPVWTVHDSTPRILVQLWVCLTVLGAFQYLLGATLNFYFLFDRETLKHPKMLPNQVAREIYLSLESLPWTATVTVPWFYFELVGYSKLYDTIETWWEVPLQIVTFFLFTDCLVYWIHRGFHHPSVYGWLHKPHHLWKVCTPYSALAFHWLDGYGQSIPYHLYVYMFPMYKPLYICAFIFVQFWTISIHDGVYISNDEILLSCAHHTIHHLEFNYNYGQYTTLWDRIGGSYKKPVEQYEKEMFFDKIKKRKELEASGEKSKSD</sequence>
<gene>
    <name evidence="7" type="ORF">BCR33DRAFT_695139</name>
</gene>
<organism evidence="7 8">
    <name type="scientific">Rhizoclosmatium globosum</name>
    <dbReference type="NCBI Taxonomy" id="329046"/>
    <lineage>
        <taxon>Eukaryota</taxon>
        <taxon>Fungi</taxon>
        <taxon>Fungi incertae sedis</taxon>
        <taxon>Chytridiomycota</taxon>
        <taxon>Chytridiomycota incertae sedis</taxon>
        <taxon>Chytridiomycetes</taxon>
        <taxon>Chytridiales</taxon>
        <taxon>Chytriomycetaceae</taxon>
        <taxon>Rhizoclosmatium</taxon>
    </lineage>
</organism>
<dbReference type="GO" id="GO:0005506">
    <property type="term" value="F:iron ion binding"/>
    <property type="evidence" value="ECO:0007669"/>
    <property type="project" value="InterPro"/>
</dbReference>
<protein>
    <submittedName>
        <fullName evidence="7">Lathosterol oxidase-like protein</fullName>
    </submittedName>
</protein>
<keyword evidence="3 5" id="KW-1133">Transmembrane helix</keyword>
<evidence type="ECO:0000259" key="6">
    <source>
        <dbReference type="Pfam" id="PF04116"/>
    </source>
</evidence>
<name>A0A1Y2CSN8_9FUNG</name>
<keyword evidence="8" id="KW-1185">Reference proteome</keyword>
<evidence type="ECO:0000256" key="1">
    <source>
        <dbReference type="ARBA" id="ARBA00004370"/>
    </source>
</evidence>
<feature type="transmembrane region" description="Helical" evidence="5">
    <location>
        <begin position="122"/>
        <end position="138"/>
    </location>
</feature>
<dbReference type="AlphaFoldDB" id="A0A1Y2CSN8"/>
<dbReference type="InterPro" id="IPR006694">
    <property type="entry name" value="Fatty_acid_hydroxylase"/>
</dbReference>
<comment type="caution">
    <text evidence="7">The sequence shown here is derived from an EMBL/GenBank/DDBJ whole genome shotgun (WGS) entry which is preliminary data.</text>
</comment>
<feature type="transmembrane region" description="Helical" evidence="5">
    <location>
        <begin position="35"/>
        <end position="61"/>
    </location>
</feature>
<evidence type="ECO:0000313" key="7">
    <source>
        <dbReference type="EMBL" id="ORY50012.1"/>
    </source>
</evidence>
<dbReference type="Proteomes" id="UP000193642">
    <property type="component" value="Unassembled WGS sequence"/>
</dbReference>
<dbReference type="InterPro" id="IPR050307">
    <property type="entry name" value="Sterol_Desaturase_Related"/>
</dbReference>
<dbReference type="Pfam" id="PF04116">
    <property type="entry name" value="FA_hydroxylase"/>
    <property type="match status" value="1"/>
</dbReference>
<evidence type="ECO:0000313" key="8">
    <source>
        <dbReference type="Proteomes" id="UP000193642"/>
    </source>
</evidence>
<feature type="domain" description="Fatty acid hydroxylase" evidence="6">
    <location>
        <begin position="125"/>
        <end position="250"/>
    </location>
</feature>
<dbReference type="OrthoDB" id="6354873at2759"/>
<dbReference type="GO" id="GO:0000248">
    <property type="term" value="F:C-5 sterol desaturase activity"/>
    <property type="evidence" value="ECO:0007669"/>
    <property type="project" value="EnsemblFungi"/>
</dbReference>
<evidence type="ECO:0000256" key="5">
    <source>
        <dbReference type="SAM" id="Phobius"/>
    </source>
</evidence>
<evidence type="ECO:0000256" key="2">
    <source>
        <dbReference type="ARBA" id="ARBA00022692"/>
    </source>
</evidence>
<evidence type="ECO:0000256" key="4">
    <source>
        <dbReference type="ARBA" id="ARBA00023136"/>
    </source>
</evidence>
<reference evidence="7 8" key="1">
    <citation type="submission" date="2016-07" db="EMBL/GenBank/DDBJ databases">
        <title>Pervasive Adenine N6-methylation of Active Genes in Fungi.</title>
        <authorList>
            <consortium name="DOE Joint Genome Institute"/>
            <person name="Mondo S.J."/>
            <person name="Dannebaum R.O."/>
            <person name="Kuo R.C."/>
            <person name="Labutti K."/>
            <person name="Haridas S."/>
            <person name="Kuo A."/>
            <person name="Salamov A."/>
            <person name="Ahrendt S.R."/>
            <person name="Lipzen A."/>
            <person name="Sullivan W."/>
            <person name="Andreopoulos W.B."/>
            <person name="Clum A."/>
            <person name="Lindquist E."/>
            <person name="Daum C."/>
            <person name="Ramamoorthy G.K."/>
            <person name="Gryganskyi A."/>
            <person name="Culley D."/>
            <person name="Magnuson J.K."/>
            <person name="James T.Y."/>
            <person name="O'Malley M.A."/>
            <person name="Stajich J.E."/>
            <person name="Spatafora J.W."/>
            <person name="Visel A."/>
            <person name="Grigoriev I.V."/>
        </authorList>
    </citation>
    <scope>NUCLEOTIDE SEQUENCE [LARGE SCALE GENOMIC DNA]</scope>
    <source>
        <strain evidence="7 8">JEL800</strain>
    </source>
</reference>
<dbReference type="EMBL" id="MCGO01000008">
    <property type="protein sequence ID" value="ORY50012.1"/>
    <property type="molecule type" value="Genomic_DNA"/>
</dbReference>
<feature type="transmembrane region" description="Helical" evidence="5">
    <location>
        <begin position="82"/>
        <end position="102"/>
    </location>
</feature>
<evidence type="ECO:0000256" key="3">
    <source>
        <dbReference type="ARBA" id="ARBA00022989"/>
    </source>
</evidence>
<dbReference type="STRING" id="329046.A0A1Y2CSN8"/>
<dbReference type="GO" id="GO:0016020">
    <property type="term" value="C:membrane"/>
    <property type="evidence" value="ECO:0007669"/>
    <property type="project" value="UniProtKB-SubCell"/>
</dbReference>
<accession>A0A1Y2CSN8</accession>
<proteinExistence type="predicted"/>
<keyword evidence="2 5" id="KW-0812">Transmembrane</keyword>
<feature type="transmembrane region" description="Helical" evidence="5">
    <location>
        <begin position="194"/>
        <end position="215"/>
    </location>
</feature>
<dbReference type="GO" id="GO:0006696">
    <property type="term" value="P:ergosterol biosynthetic process"/>
    <property type="evidence" value="ECO:0007669"/>
    <property type="project" value="EnsemblFungi"/>
</dbReference>
<comment type="subcellular location">
    <subcellularLocation>
        <location evidence="1">Membrane</location>
    </subcellularLocation>
</comment>
<dbReference type="GO" id="GO:0005788">
    <property type="term" value="C:endoplasmic reticulum lumen"/>
    <property type="evidence" value="ECO:0007669"/>
    <property type="project" value="EnsemblFungi"/>
</dbReference>
<keyword evidence="4 5" id="KW-0472">Membrane</keyword>